<keyword evidence="5" id="KW-1185">Reference proteome</keyword>
<evidence type="ECO:0000256" key="1">
    <source>
        <dbReference type="SAM" id="Coils"/>
    </source>
</evidence>
<accession>A0ABU6FWL1</accession>
<keyword evidence="2" id="KW-0812">Transmembrane</keyword>
<keyword evidence="1" id="KW-0175">Coiled coil</keyword>
<evidence type="ECO:0000313" key="5">
    <source>
        <dbReference type="Proteomes" id="UP001338137"/>
    </source>
</evidence>
<dbReference type="Gene3D" id="3.40.50.410">
    <property type="entry name" value="von Willebrand factor, type A domain"/>
    <property type="match status" value="1"/>
</dbReference>
<dbReference type="RefSeq" id="WP_326070679.1">
    <property type="nucleotide sequence ID" value="NZ_JARLKY010000009.1"/>
</dbReference>
<dbReference type="Pfam" id="PF00092">
    <property type="entry name" value="VWA"/>
    <property type="match status" value="1"/>
</dbReference>
<dbReference type="CDD" id="cd00198">
    <property type="entry name" value="vWFA"/>
    <property type="match status" value="1"/>
</dbReference>
<organism evidence="4 5">
    <name type="scientific">Paenibacillus alba</name>
    <dbReference type="NCBI Taxonomy" id="1197127"/>
    <lineage>
        <taxon>Bacteria</taxon>
        <taxon>Bacillati</taxon>
        <taxon>Bacillota</taxon>
        <taxon>Bacilli</taxon>
        <taxon>Bacillales</taxon>
        <taxon>Paenibacillaceae</taxon>
        <taxon>Paenibacillus</taxon>
    </lineage>
</organism>
<evidence type="ECO:0000256" key="2">
    <source>
        <dbReference type="SAM" id="Phobius"/>
    </source>
</evidence>
<dbReference type="Proteomes" id="UP001338137">
    <property type="component" value="Unassembled WGS sequence"/>
</dbReference>
<dbReference type="EMBL" id="JARLKY010000009">
    <property type="protein sequence ID" value="MEC0226286.1"/>
    <property type="molecule type" value="Genomic_DNA"/>
</dbReference>
<feature type="transmembrane region" description="Helical" evidence="2">
    <location>
        <begin position="12"/>
        <end position="30"/>
    </location>
</feature>
<proteinExistence type="predicted"/>
<name>A0ABU6FWL1_9BACL</name>
<keyword evidence="2" id="KW-0472">Membrane</keyword>
<sequence length="676" mass="74894">MKRNKNHFIQIAPILASFAVFFGIFFYLLAEITPAKEEAESGIDAVFVIDNSFSMNATDPNRVAAEVIKMFMDMSQAAHTRIGFVAYNHKIVESQELTSLAAEEQKNKLKAKIENLKFSGYTDLGLGLSKGADLLHSGKNSTSRPMMILLSDGGTDFGPISTGREVEDSNKDVERMISEAQKEGYPIFTVGLNHDGSVNAAQLEKIAAQTGGVSFITESAADLPDIFNHIFAKQIRSVLVPVATITATGDLQEVTVTIPNENIDEANIILLSPHPITETHLYSNANHVQFYKSQKYSLMKMPQPQKGSYLLKFKGSPGDLVKINALHNYNIRAGFELPQVVKGVPATISAFLLNETDGKKLTNPDIYQTLKAELTITDVSTKQEQKLPMTLTGNRLSVETTFAHSGKYQTSLLLQGPDFYREANGQELEITNASPEAISDGNILLSKEDGTASIDLSTHFRDVNHDKLSYTIDTISNDKLADYSLENNGVMLISPHRTGESVIKLTVKDSEGGSVTSNLNLTVRSIWTRYIMIGSFVLGLFLVALVIWLVLRPKPKFVGRLEGYFLNTASGNEIPVKYWPLPSFGKQQTIRLSDLFASLAINEPLPETERITFQAGKQGTLVIKHNTRCSIEKGKTPIPKNKKEMIQYNDKIYITFEDHITEIELRYKEIKPSTLS</sequence>
<gene>
    <name evidence="4" type="ORF">P4I72_04065</name>
</gene>
<dbReference type="SUPFAM" id="SSF53300">
    <property type="entry name" value="vWA-like"/>
    <property type="match status" value="1"/>
</dbReference>
<dbReference type="InterPro" id="IPR002035">
    <property type="entry name" value="VWF_A"/>
</dbReference>
<comment type="caution">
    <text evidence="4">The sequence shown here is derived from an EMBL/GenBank/DDBJ whole genome shotgun (WGS) entry which is preliminary data.</text>
</comment>
<dbReference type="InterPro" id="IPR036465">
    <property type="entry name" value="vWFA_dom_sf"/>
</dbReference>
<protein>
    <submittedName>
        <fullName evidence="4">VWA domain-containing protein</fullName>
    </submittedName>
</protein>
<evidence type="ECO:0000259" key="3">
    <source>
        <dbReference type="PROSITE" id="PS50234"/>
    </source>
</evidence>
<dbReference type="SMART" id="SM00327">
    <property type="entry name" value="VWA"/>
    <property type="match status" value="1"/>
</dbReference>
<feature type="transmembrane region" description="Helical" evidence="2">
    <location>
        <begin position="527"/>
        <end position="551"/>
    </location>
</feature>
<dbReference type="PROSITE" id="PS50234">
    <property type="entry name" value="VWFA"/>
    <property type="match status" value="1"/>
</dbReference>
<evidence type="ECO:0000313" key="4">
    <source>
        <dbReference type="EMBL" id="MEC0226286.1"/>
    </source>
</evidence>
<reference evidence="4 5" key="1">
    <citation type="submission" date="2023-03" db="EMBL/GenBank/DDBJ databases">
        <title>Bacillus Genome Sequencing.</title>
        <authorList>
            <person name="Dunlap C."/>
        </authorList>
    </citation>
    <scope>NUCLEOTIDE SEQUENCE [LARGE SCALE GENOMIC DNA]</scope>
    <source>
        <strain evidence="4 5">BD-533</strain>
    </source>
</reference>
<feature type="domain" description="VWFA" evidence="3">
    <location>
        <begin position="44"/>
        <end position="230"/>
    </location>
</feature>
<keyword evidence="2" id="KW-1133">Transmembrane helix</keyword>
<feature type="coiled-coil region" evidence="1">
    <location>
        <begin position="92"/>
        <end position="119"/>
    </location>
</feature>